<dbReference type="InterPro" id="IPR026881">
    <property type="entry name" value="WYL_dom"/>
</dbReference>
<dbReference type="Pfam" id="PF13625">
    <property type="entry name" value="Helicase_C_3"/>
    <property type="match status" value="1"/>
</dbReference>
<evidence type="ECO:0000259" key="2">
    <source>
        <dbReference type="Pfam" id="PF13280"/>
    </source>
</evidence>
<organism evidence="4 5">
    <name type="scientific">Streptodolium elevatio</name>
    <dbReference type="NCBI Taxonomy" id="3157996"/>
    <lineage>
        <taxon>Bacteria</taxon>
        <taxon>Bacillati</taxon>
        <taxon>Actinomycetota</taxon>
        <taxon>Actinomycetes</taxon>
        <taxon>Kitasatosporales</taxon>
        <taxon>Streptomycetaceae</taxon>
        <taxon>Streptodolium</taxon>
    </lineage>
</organism>
<comment type="caution">
    <text evidence="4">The sequence shown here is derived from an EMBL/GenBank/DDBJ whole genome shotgun (WGS) entry which is preliminary data.</text>
</comment>
<evidence type="ECO:0000259" key="3">
    <source>
        <dbReference type="Pfam" id="PF13625"/>
    </source>
</evidence>
<dbReference type="InterPro" id="IPR032830">
    <property type="entry name" value="XPB/Ssl2_N"/>
</dbReference>
<evidence type="ECO:0000313" key="5">
    <source>
        <dbReference type="Proteomes" id="UP001551482"/>
    </source>
</evidence>
<dbReference type="PROSITE" id="PS52050">
    <property type="entry name" value="WYL"/>
    <property type="match status" value="1"/>
</dbReference>
<dbReference type="Pfam" id="PF13280">
    <property type="entry name" value="WYL"/>
    <property type="match status" value="1"/>
</dbReference>
<dbReference type="Proteomes" id="UP001551482">
    <property type="component" value="Unassembled WGS sequence"/>
</dbReference>
<feature type="domain" description="WYL" evidence="2">
    <location>
        <begin position="737"/>
        <end position="800"/>
    </location>
</feature>
<keyword evidence="4" id="KW-0378">Hydrolase</keyword>
<feature type="region of interest" description="Disordered" evidence="1">
    <location>
        <begin position="674"/>
        <end position="696"/>
    </location>
</feature>
<reference evidence="4 5" key="1">
    <citation type="submission" date="2024-06" db="EMBL/GenBank/DDBJ databases">
        <title>The Natural Products Discovery Center: Release of the First 8490 Sequenced Strains for Exploring Actinobacteria Biosynthetic Diversity.</title>
        <authorList>
            <person name="Kalkreuter E."/>
            <person name="Kautsar S.A."/>
            <person name="Yang D."/>
            <person name="Bader C.D."/>
            <person name="Teijaro C.N."/>
            <person name="Fluegel L."/>
            <person name="Davis C.M."/>
            <person name="Simpson J.R."/>
            <person name="Lauterbach L."/>
            <person name="Steele A.D."/>
            <person name="Gui C."/>
            <person name="Meng S."/>
            <person name="Li G."/>
            <person name="Viehrig K."/>
            <person name="Ye F."/>
            <person name="Su P."/>
            <person name="Kiefer A.F."/>
            <person name="Nichols A."/>
            <person name="Cepeda A.J."/>
            <person name="Yan W."/>
            <person name="Fan B."/>
            <person name="Jiang Y."/>
            <person name="Adhikari A."/>
            <person name="Zheng C.-J."/>
            <person name="Schuster L."/>
            <person name="Cowan T.M."/>
            <person name="Smanski M.J."/>
            <person name="Chevrette M.G."/>
            <person name="De Carvalho L.P.S."/>
            <person name="Shen B."/>
        </authorList>
    </citation>
    <scope>NUCLEOTIDE SEQUENCE [LARGE SCALE GENOMIC DNA]</scope>
    <source>
        <strain evidence="4 5">NPDC048946</strain>
    </source>
</reference>
<dbReference type="EMBL" id="JBEZFP010000026">
    <property type="protein sequence ID" value="MEU8134416.1"/>
    <property type="molecule type" value="Genomic_DNA"/>
</dbReference>
<keyword evidence="4" id="KW-0067">ATP-binding</keyword>
<keyword evidence="4" id="KW-0347">Helicase</keyword>
<dbReference type="GO" id="GO:0004386">
    <property type="term" value="F:helicase activity"/>
    <property type="evidence" value="ECO:0007669"/>
    <property type="project" value="UniProtKB-KW"/>
</dbReference>
<gene>
    <name evidence="4" type="ORF">AB0C36_12990</name>
</gene>
<protein>
    <submittedName>
        <fullName evidence="4">Helicase C-terminal domain-containing protein</fullName>
    </submittedName>
</protein>
<proteinExistence type="predicted"/>
<evidence type="ECO:0000313" key="4">
    <source>
        <dbReference type="EMBL" id="MEU8134416.1"/>
    </source>
</evidence>
<feature type="region of interest" description="Disordered" evidence="1">
    <location>
        <begin position="1"/>
        <end position="22"/>
    </location>
</feature>
<evidence type="ECO:0000256" key="1">
    <source>
        <dbReference type="SAM" id="MobiDB-lite"/>
    </source>
</evidence>
<name>A0ABV3DF85_9ACTN</name>
<keyword evidence="4" id="KW-0547">Nucleotide-binding</keyword>
<dbReference type="RefSeq" id="WP_358353103.1">
    <property type="nucleotide sequence ID" value="NZ_JBEZFP010000026.1"/>
</dbReference>
<accession>A0ABV3DF85</accession>
<sequence>MSTHRPPDRPAGTPGGSAPPRTLAEDLRGRGDDEIALLLRARPDLTTPVPVDLTQLATRATTRASVARVLERLDRFTLQVVDAAVVLPDGFAYEALCELVGDVPQLAAAVETLRVRALLWGPTSSLRVVRTVRDLAGTAPAGLGPPLAVALGATGPSRLQEVLADLGLPPTADAVGAIAAMAGMFGDHKAVAALLTQAPPAALEVLDKLVWGPPTGSVRGADRPVRADEANSPVEWLLARGLLVPAGPQTVVLPRELALVLRGGRVHRALEPTPPDIATTPRDPQAVDAAAAGAAFTAVRQVEKLLELWSTGGPPVLRAGGLGVRDLKRVAAALDVPEAEAAVWLELAYATGLVAGDGEPDEQWLPTPAYDVWRARPVAERWAALAGVWLETTRVPGLVGTRDDKDRPVNALGPGIDRTTAPEVRHALLGRLADLPPGTSAPAADLLADLAWHRPVRTARLRSELADRTLVEAELLGVTGRGAIGGAGRALLNGELNTAAEALAPLLPVPLDHVLLQADLTAVAPGPLVVELAQELHMAADIESTGGATVYRFSEPSIRRALDSGRTAADLHRLFATHSRTPVPQPLTYLVDDIARRHGRLRVGAASAYLRCDDESVLSELLADRRATGLRMRRLAPTVLAAEGAPDAVLSALRTLGYAPMAESATGDVVVTRPDARRTPPRSLPPRVTGEPPAPSASLISAAVSTIRAGDRAAVSRPRGLGNGEAPAELPRTSAAETLLALQSALADRRPVWIGYVTREGRATQRIIVPLGLEGGYVTAQEHTAGELHTYPLHRITGVEAVDVADAAADTETGADTAK</sequence>
<keyword evidence="5" id="KW-1185">Reference proteome</keyword>
<feature type="domain" description="Helicase XPB/Ssl2 N-terminal" evidence="3">
    <location>
        <begin position="514"/>
        <end position="636"/>
    </location>
</feature>